<feature type="region of interest" description="Disordered" evidence="1">
    <location>
        <begin position="1"/>
        <end position="43"/>
    </location>
</feature>
<feature type="compositionally biased region" description="Basic and acidic residues" evidence="1">
    <location>
        <begin position="291"/>
        <end position="347"/>
    </location>
</feature>
<dbReference type="Pfam" id="PF03432">
    <property type="entry name" value="Relaxase"/>
    <property type="match status" value="1"/>
</dbReference>
<name>A0A1I3UXK2_9RHOB</name>
<evidence type="ECO:0000313" key="3">
    <source>
        <dbReference type="EMBL" id="SFJ86816.1"/>
    </source>
</evidence>
<feature type="compositionally biased region" description="Basic and acidic residues" evidence="1">
    <location>
        <begin position="14"/>
        <end position="34"/>
    </location>
</feature>
<reference evidence="3 4" key="1">
    <citation type="submission" date="2016-10" db="EMBL/GenBank/DDBJ databases">
        <authorList>
            <person name="de Groot N.N."/>
        </authorList>
    </citation>
    <scope>NUCLEOTIDE SEQUENCE [LARGE SCALE GENOMIC DNA]</scope>
    <source>
        <strain evidence="3 4">DSM 19073</strain>
    </source>
</reference>
<dbReference type="InterPro" id="IPR005094">
    <property type="entry name" value="Endonuclease_MobA/VirD2"/>
</dbReference>
<protein>
    <submittedName>
        <fullName evidence="3">Relaxase/Mobilisation nuclease domain-containing protein</fullName>
    </submittedName>
</protein>
<keyword evidence="4" id="KW-1185">Reference proteome</keyword>
<dbReference type="EMBL" id="FORA01000010">
    <property type="protein sequence ID" value="SFJ86816.1"/>
    <property type="molecule type" value="Genomic_DNA"/>
</dbReference>
<evidence type="ECO:0000259" key="2">
    <source>
        <dbReference type="Pfam" id="PF03432"/>
    </source>
</evidence>
<evidence type="ECO:0000313" key="4">
    <source>
        <dbReference type="Proteomes" id="UP000199110"/>
    </source>
</evidence>
<dbReference type="AlphaFoldDB" id="A0A1I3UXK2"/>
<dbReference type="OrthoDB" id="279005at2"/>
<feature type="compositionally biased region" description="Basic and acidic residues" evidence="1">
    <location>
        <begin position="211"/>
        <end position="248"/>
    </location>
</feature>
<proteinExistence type="predicted"/>
<feature type="domain" description="MobA/VirD2-like nuclease" evidence="2">
    <location>
        <begin position="87"/>
        <end position="179"/>
    </location>
</feature>
<sequence length="540" mass="61923">MVPGMNKPTASFKSAEEYYAHDKIEPERDDDDKPIPVPRHKRTSNRVAWVSTRNLMTDDSLIARNIMFATAMSAEGLKREAGIKATGRKTTKPVQELTLAWHPGETPTRAEMESAANEVIKLLGIEEHQIAIYCHRDRPHPHIHLLINRVHPHTGKTATFPNAHRKLDKWANQYELRRGNIVTKQRAAKFRRMAKAKEMWPDDTERRAYVEQKRKEARERSPIRPKNQRWDKLKAAQVRADAERKKSQIADSAASEIAKADERQSSVVELDAMSDAGGIVTADPPPLPSQEARERPQAIQEAAEHDRATERRQEAQRRAQASEEHRRGREAQEVAEGAHRARLEAEKQRPEAEVFDAFFCAYEREQTRQGLQWDRTRNPAMEWNMALALRAMDKQQPELRQLLNERFNLPVDDPGGFRRALTNLSAAQGRALVSAVDVLDQRMDKEPGRNWKRRRHAFREIIDFYGQQRVLNWDGDSPQHIFTTTIKSICERSGLADFYRNTLKPLVTRLIDSVRSKQALELSQPDPDASPKSKGSTLEL</sequence>
<feature type="region of interest" description="Disordered" evidence="1">
    <location>
        <begin position="520"/>
        <end position="540"/>
    </location>
</feature>
<organism evidence="3 4">
    <name type="scientific">Jannaschia pohangensis</name>
    <dbReference type="NCBI Taxonomy" id="390807"/>
    <lineage>
        <taxon>Bacteria</taxon>
        <taxon>Pseudomonadati</taxon>
        <taxon>Pseudomonadota</taxon>
        <taxon>Alphaproteobacteria</taxon>
        <taxon>Rhodobacterales</taxon>
        <taxon>Roseobacteraceae</taxon>
        <taxon>Jannaschia</taxon>
    </lineage>
</organism>
<feature type="region of interest" description="Disordered" evidence="1">
    <location>
        <begin position="211"/>
        <end position="347"/>
    </location>
</feature>
<dbReference type="STRING" id="390807.SAMN04488095_0009"/>
<accession>A0A1I3UXK2</accession>
<gene>
    <name evidence="3" type="ORF">SAMN04488095_0009</name>
</gene>
<dbReference type="Proteomes" id="UP000199110">
    <property type="component" value="Unassembled WGS sequence"/>
</dbReference>
<evidence type="ECO:0000256" key="1">
    <source>
        <dbReference type="SAM" id="MobiDB-lite"/>
    </source>
</evidence>